<evidence type="ECO:0000313" key="3">
    <source>
        <dbReference type="Proteomes" id="UP001165065"/>
    </source>
</evidence>
<keyword evidence="1" id="KW-0732">Signal</keyword>
<sequence length="522" mass="56315">MKLFLLASMASCAAASFMKPNFSHLLEKGRRLQTEESFEDDDDDGPNCNGPEDCNADGDDDFCALPEKSSSYNLRRRLFADFKGYEGYCSDPTCMASSPVFYQFAASGQLGGDNFLTSMRDQGGCDEGGIADQFISHAEDECSADDLGLIQGFKSLGCSYGMACDVPSGALPTAEFCSECEGPLLDFLNLPAAQDDDTPMIKSFLPVMCQCPGFAAENLLESSTGNVCAFVNEDAACQEMIRALMIQITPSLSDFDLAVGACACNGEVDFENPDLCGLSDKDATCQEAVRDAFISNFQLEDGTTPTYDEASTIFDSQVAICACNGWDFENPDWCGFDDENAACQDAVRASTIAFLQASVPNSDGSMPTYDEASALYEVYKQGQTGLCACNGEWDLENPDWCGLSDLGTMCEEAVRDANIAYFQASVPNADGNLPTYDEASTMYEGFKLSQTGLCDCEGAWDVNNPDWCGLSDLGTMCEMAVETVTVAYFQTLPNADGSMPTYDEAYQAYQGYKSYELANCGV</sequence>
<reference evidence="3" key="1">
    <citation type="journal article" date="2023" name="Commun. Biol.">
        <title>Genome analysis of Parmales, the sister group of diatoms, reveals the evolutionary specialization of diatoms from phago-mixotrophs to photoautotrophs.</title>
        <authorList>
            <person name="Ban H."/>
            <person name="Sato S."/>
            <person name="Yoshikawa S."/>
            <person name="Yamada K."/>
            <person name="Nakamura Y."/>
            <person name="Ichinomiya M."/>
            <person name="Sato N."/>
            <person name="Blanc-Mathieu R."/>
            <person name="Endo H."/>
            <person name="Kuwata A."/>
            <person name="Ogata H."/>
        </authorList>
    </citation>
    <scope>NUCLEOTIDE SEQUENCE [LARGE SCALE GENOMIC DNA]</scope>
</reference>
<comment type="caution">
    <text evidence="2">The sequence shown here is derived from an EMBL/GenBank/DDBJ whole genome shotgun (WGS) entry which is preliminary data.</text>
</comment>
<dbReference type="Proteomes" id="UP001165065">
    <property type="component" value="Unassembled WGS sequence"/>
</dbReference>
<gene>
    <name evidence="2" type="ORF">TrCOL_g3285</name>
</gene>
<name>A0A9W7GEA9_9STRA</name>
<proteinExistence type="predicted"/>
<keyword evidence="3" id="KW-1185">Reference proteome</keyword>
<feature type="signal peptide" evidence="1">
    <location>
        <begin position="1"/>
        <end position="15"/>
    </location>
</feature>
<accession>A0A9W7GEA9</accession>
<evidence type="ECO:0000313" key="2">
    <source>
        <dbReference type="EMBL" id="GMI42028.1"/>
    </source>
</evidence>
<dbReference type="AlphaFoldDB" id="A0A9W7GEA9"/>
<dbReference type="EMBL" id="BRYA01000164">
    <property type="protein sequence ID" value="GMI42028.1"/>
    <property type="molecule type" value="Genomic_DNA"/>
</dbReference>
<protein>
    <submittedName>
        <fullName evidence="2">Uncharacterized protein</fullName>
    </submittedName>
</protein>
<feature type="chain" id="PRO_5040942790" evidence="1">
    <location>
        <begin position="16"/>
        <end position="522"/>
    </location>
</feature>
<organism evidence="2 3">
    <name type="scientific">Triparma columacea</name>
    <dbReference type="NCBI Taxonomy" id="722753"/>
    <lineage>
        <taxon>Eukaryota</taxon>
        <taxon>Sar</taxon>
        <taxon>Stramenopiles</taxon>
        <taxon>Ochrophyta</taxon>
        <taxon>Bolidophyceae</taxon>
        <taxon>Parmales</taxon>
        <taxon>Triparmaceae</taxon>
        <taxon>Triparma</taxon>
    </lineage>
</organism>
<evidence type="ECO:0000256" key="1">
    <source>
        <dbReference type="SAM" id="SignalP"/>
    </source>
</evidence>